<protein>
    <recommendedName>
        <fullName evidence="5">SEFIR domain-containing protein</fullName>
    </recommendedName>
</protein>
<feature type="transmembrane region" description="Helical" evidence="1">
    <location>
        <begin position="266"/>
        <end position="288"/>
    </location>
</feature>
<dbReference type="Proteomes" id="UP001497472">
    <property type="component" value="Unassembled WGS sequence"/>
</dbReference>
<feature type="signal peptide" evidence="2">
    <location>
        <begin position="1"/>
        <end position="16"/>
    </location>
</feature>
<evidence type="ECO:0000313" key="4">
    <source>
        <dbReference type="Proteomes" id="UP001497472"/>
    </source>
</evidence>
<keyword evidence="1" id="KW-1133">Transmembrane helix</keyword>
<comment type="caution">
    <text evidence="3">The sequence shown here is derived from an EMBL/GenBank/DDBJ whole genome shotgun (WGS) entry which is preliminary data.</text>
</comment>
<dbReference type="EMBL" id="CAVLEF010000001">
    <property type="protein sequence ID" value="CAK1540830.1"/>
    <property type="molecule type" value="Genomic_DNA"/>
</dbReference>
<sequence>MLLTVLLLLLNAVTNASVIAKCSNNTEPHLTFTSTNDVDGRYHMEWCTESDKDVTSWEVTLRYNENRPPEKCQKYDLLFRGAVHSHFNKIVNSDSLRQCSYACFSTNLDLIFNGTCYHIKTLLHRGHESSSPNDYVFFVQNAFPKEHFTNSRTPVYMQSNSEHLSVHWYLSYVPLTDYKMELCLYNNITGQLQNCKDVTDKCSVMGAHQNEVQCEMVAPYGSYLVQLKHLAPWDAGRLFDTIRNKEYRYEHRPELNGREVGSNGTVLWLSCGGLAMALVLALALVFVCRHLQRKRMLRGWKSQSSPKCNSVQRSLLRGRVLLLYARDCAPLMKLAAALRTLLRRTTDDKVYDLYAMETWTEIAGAPGEWVRRALSRSDVRVVLLQTPALEQLHRATGDLKPERPAAGRRTLYRVPHAADDLLSLCLRLLNETAHHTPSYLKYYKAVISGLEVDVAPSVTPLRCYRLPGDALTLVRDLDPTLFPADPMAPSGAASPPCLTAELRALEEASEELLSHVRENPAYLTEELLFI</sequence>
<accession>A0AAV1IV82</accession>
<keyword evidence="2" id="KW-0732">Signal</keyword>
<proteinExistence type="predicted"/>
<dbReference type="AlphaFoldDB" id="A0AAV1IV82"/>
<feature type="chain" id="PRO_5043628726" description="SEFIR domain-containing protein" evidence="2">
    <location>
        <begin position="17"/>
        <end position="530"/>
    </location>
</feature>
<organism evidence="3 4">
    <name type="scientific">Leptosia nina</name>
    <dbReference type="NCBI Taxonomy" id="320188"/>
    <lineage>
        <taxon>Eukaryota</taxon>
        <taxon>Metazoa</taxon>
        <taxon>Ecdysozoa</taxon>
        <taxon>Arthropoda</taxon>
        <taxon>Hexapoda</taxon>
        <taxon>Insecta</taxon>
        <taxon>Pterygota</taxon>
        <taxon>Neoptera</taxon>
        <taxon>Endopterygota</taxon>
        <taxon>Lepidoptera</taxon>
        <taxon>Glossata</taxon>
        <taxon>Ditrysia</taxon>
        <taxon>Papilionoidea</taxon>
        <taxon>Pieridae</taxon>
        <taxon>Pierinae</taxon>
        <taxon>Leptosia</taxon>
    </lineage>
</organism>
<evidence type="ECO:0008006" key="5">
    <source>
        <dbReference type="Google" id="ProtNLM"/>
    </source>
</evidence>
<keyword evidence="4" id="KW-1185">Reference proteome</keyword>
<keyword evidence="1" id="KW-0812">Transmembrane</keyword>
<reference evidence="3 4" key="1">
    <citation type="submission" date="2023-11" db="EMBL/GenBank/DDBJ databases">
        <authorList>
            <person name="Okamura Y."/>
        </authorList>
    </citation>
    <scope>NUCLEOTIDE SEQUENCE [LARGE SCALE GENOMIC DNA]</scope>
</reference>
<gene>
    <name evidence="3" type="ORF">LNINA_LOCUS851</name>
</gene>
<evidence type="ECO:0000256" key="1">
    <source>
        <dbReference type="SAM" id="Phobius"/>
    </source>
</evidence>
<evidence type="ECO:0000256" key="2">
    <source>
        <dbReference type="SAM" id="SignalP"/>
    </source>
</evidence>
<name>A0AAV1IV82_9NEOP</name>
<keyword evidence="1" id="KW-0472">Membrane</keyword>
<evidence type="ECO:0000313" key="3">
    <source>
        <dbReference type="EMBL" id="CAK1540830.1"/>
    </source>
</evidence>